<organism evidence="2 3">
    <name type="scientific">Lacrimispora xylanisolvens</name>
    <dbReference type="NCBI Taxonomy" id="384636"/>
    <lineage>
        <taxon>Bacteria</taxon>
        <taxon>Bacillati</taxon>
        <taxon>Bacillota</taxon>
        <taxon>Clostridia</taxon>
        <taxon>Lachnospirales</taxon>
        <taxon>Lachnospiraceae</taxon>
        <taxon>Lacrimispora</taxon>
    </lineage>
</organism>
<feature type="signal peptide" evidence="1">
    <location>
        <begin position="1"/>
        <end position="26"/>
    </location>
</feature>
<keyword evidence="1" id="KW-0732">Signal</keyword>
<accession>A0A2S6HCC8</accession>
<evidence type="ECO:0000256" key="1">
    <source>
        <dbReference type="SAM" id="SignalP"/>
    </source>
</evidence>
<dbReference type="RefSeq" id="WP_104439765.1">
    <property type="nucleotide sequence ID" value="NZ_PTJA01000021.1"/>
</dbReference>
<proteinExistence type="predicted"/>
<reference evidence="2 3" key="1">
    <citation type="submission" date="2018-02" db="EMBL/GenBank/DDBJ databases">
        <title>Genomic Encyclopedia of Archaeal and Bacterial Type Strains, Phase II (KMG-II): from individual species to whole genera.</title>
        <authorList>
            <person name="Goeker M."/>
        </authorList>
    </citation>
    <scope>NUCLEOTIDE SEQUENCE [LARGE SCALE GENOMIC DNA]</scope>
    <source>
        <strain evidence="2 3">DSM 3808</strain>
    </source>
</reference>
<dbReference type="Proteomes" id="UP000237749">
    <property type="component" value="Unassembled WGS sequence"/>
</dbReference>
<feature type="chain" id="PRO_5015549128" evidence="1">
    <location>
        <begin position="27"/>
        <end position="221"/>
    </location>
</feature>
<dbReference type="OrthoDB" id="9947904at2"/>
<keyword evidence="3" id="KW-1185">Reference proteome</keyword>
<name>A0A2S6HCC8_9FIRM</name>
<sequence length="221" mass="23635">MRLKKALAIILSVTTVTVLSITPVSAAESDIVSTSGDSSENLVDNIEILGDTSVLVESQGSSELVTVAEDDDTRTVTIKNLETGKENYLKYDKSSDTIYSSITGKTIDISNRGNKGDISLRSESSYSTEYISYAEIRDTIGTTATVAGVVGLILTKVPGAQIAGGITGTISTIVGGGTLLIPNDSNHGLKLSIKTVKYYRTRMGRRQVYKITHQVTSVRTY</sequence>
<evidence type="ECO:0000313" key="2">
    <source>
        <dbReference type="EMBL" id="PPK75137.1"/>
    </source>
</evidence>
<protein>
    <submittedName>
        <fullName evidence="2">Uncharacterized protein</fullName>
    </submittedName>
</protein>
<evidence type="ECO:0000313" key="3">
    <source>
        <dbReference type="Proteomes" id="UP000237749"/>
    </source>
</evidence>
<dbReference type="AlphaFoldDB" id="A0A2S6HCC8"/>
<gene>
    <name evidence="2" type="ORF">BXY41_12143</name>
</gene>
<comment type="caution">
    <text evidence="2">The sequence shown here is derived from an EMBL/GenBank/DDBJ whole genome shotgun (WGS) entry which is preliminary data.</text>
</comment>
<dbReference type="EMBL" id="PTJA01000021">
    <property type="protein sequence ID" value="PPK75137.1"/>
    <property type="molecule type" value="Genomic_DNA"/>
</dbReference>